<dbReference type="InterPro" id="IPR036457">
    <property type="entry name" value="PPM-type-like_dom_sf"/>
</dbReference>
<reference evidence="6 7" key="1">
    <citation type="submission" date="2024-09" db="EMBL/GenBank/DDBJ databases">
        <title>Taxonomic and Genotyping Characterization of Leptospira Strains isolated from Multiple Sources in Colombia highlights the importance of intermediate species.</title>
        <authorList>
            <person name="Torres Higuera L."/>
            <person name="Rojas Tapias D."/>
            <person name="Jimenez Velasquez S."/>
            <person name="Renjifo Ibanez C."/>
        </authorList>
    </citation>
    <scope>NUCLEOTIDE SEQUENCE [LARGE SCALE GENOMIC DNA]</scope>
    <source>
        <strain evidence="6 7">Lep080</strain>
    </source>
</reference>
<dbReference type="SUPFAM" id="SSF81606">
    <property type="entry name" value="PP2C-like"/>
    <property type="match status" value="1"/>
</dbReference>
<gene>
    <name evidence="6" type="ORF">ACE5IX_14690</name>
</gene>
<evidence type="ECO:0000256" key="3">
    <source>
        <dbReference type="SAM" id="Coils"/>
    </source>
</evidence>
<dbReference type="RefSeq" id="WP_375517408.1">
    <property type="nucleotide sequence ID" value="NZ_JBHILI010000009.1"/>
</dbReference>
<evidence type="ECO:0000256" key="1">
    <source>
        <dbReference type="ARBA" id="ARBA00022801"/>
    </source>
</evidence>
<feature type="transmembrane region" description="Helical" evidence="4">
    <location>
        <begin position="294"/>
        <end position="312"/>
    </location>
</feature>
<dbReference type="PROSITE" id="PS50005">
    <property type="entry name" value="TPR"/>
    <property type="match status" value="1"/>
</dbReference>
<dbReference type="InterPro" id="IPR052016">
    <property type="entry name" value="Bact_Sigma-Reg"/>
</dbReference>
<keyword evidence="4" id="KW-1133">Transmembrane helix</keyword>
<feature type="transmembrane region" description="Helical" evidence="4">
    <location>
        <begin position="319"/>
        <end position="337"/>
    </location>
</feature>
<dbReference type="PANTHER" id="PTHR43156:SF2">
    <property type="entry name" value="STAGE II SPORULATION PROTEIN E"/>
    <property type="match status" value="1"/>
</dbReference>
<dbReference type="Proteomes" id="UP001580391">
    <property type="component" value="Unassembled WGS sequence"/>
</dbReference>
<dbReference type="Pfam" id="PF07228">
    <property type="entry name" value="SpoIIE"/>
    <property type="match status" value="1"/>
</dbReference>
<feature type="transmembrane region" description="Helical" evidence="4">
    <location>
        <begin position="349"/>
        <end position="366"/>
    </location>
</feature>
<dbReference type="InterPro" id="IPR011623">
    <property type="entry name" value="7TMR_DISM_rcpt_extracell_dom1"/>
</dbReference>
<dbReference type="Pfam" id="PF07695">
    <property type="entry name" value="7TMR-DISM_7TM"/>
    <property type="match status" value="1"/>
</dbReference>
<organism evidence="6 7">
    <name type="scientific">Leptospira wolffii</name>
    <dbReference type="NCBI Taxonomy" id="409998"/>
    <lineage>
        <taxon>Bacteria</taxon>
        <taxon>Pseudomonadati</taxon>
        <taxon>Spirochaetota</taxon>
        <taxon>Spirochaetia</taxon>
        <taxon>Leptospirales</taxon>
        <taxon>Leptospiraceae</taxon>
        <taxon>Leptospira</taxon>
    </lineage>
</organism>
<accession>A0ABV5BTS6</accession>
<dbReference type="PANTHER" id="PTHR43156">
    <property type="entry name" value="STAGE II SPORULATION PROTEIN E-RELATED"/>
    <property type="match status" value="1"/>
</dbReference>
<dbReference type="InterPro" id="IPR011990">
    <property type="entry name" value="TPR-like_helical_dom_sf"/>
</dbReference>
<evidence type="ECO:0000256" key="2">
    <source>
        <dbReference type="PROSITE-ProRule" id="PRU00339"/>
    </source>
</evidence>
<dbReference type="SMART" id="SM00028">
    <property type="entry name" value="TPR"/>
    <property type="match status" value="3"/>
</dbReference>
<feature type="coiled-coil region" evidence="3">
    <location>
        <begin position="420"/>
        <end position="465"/>
    </location>
</feature>
<keyword evidence="7" id="KW-1185">Reference proteome</keyword>
<evidence type="ECO:0000313" key="6">
    <source>
        <dbReference type="EMBL" id="MFB5737769.1"/>
    </source>
</evidence>
<keyword evidence="3" id="KW-0175">Coiled coil</keyword>
<keyword evidence="4" id="KW-0472">Membrane</keyword>
<dbReference type="Gene3D" id="1.25.40.10">
    <property type="entry name" value="Tetratricopeptide repeat domain"/>
    <property type="match status" value="1"/>
</dbReference>
<keyword evidence="1" id="KW-0378">Hydrolase</keyword>
<proteinExistence type="predicted"/>
<protein>
    <submittedName>
        <fullName evidence="6">SpoIIE family protein phosphatase</fullName>
    </submittedName>
</protein>
<feature type="domain" description="PPM-type phosphatase" evidence="5">
    <location>
        <begin position="506"/>
        <end position="724"/>
    </location>
</feature>
<feature type="transmembrane region" description="Helical" evidence="4">
    <location>
        <begin position="408"/>
        <end position="428"/>
    </location>
</feature>
<keyword evidence="4" id="KW-0812">Transmembrane</keyword>
<dbReference type="InterPro" id="IPR019734">
    <property type="entry name" value="TPR_rpt"/>
</dbReference>
<keyword evidence="2" id="KW-0802">TPR repeat</keyword>
<sequence>MLKIILLKGSSMFGRLGKFSAPFILPRICSWSFVSRTILYLLILFLIPFPIFSENIQKIESFDRIVSLDSDSNHSWELSEEKLNPKEYSDRFLEGEANSIKTEAYKVPGVHLATSESVEKVYLIKKFVAPETWKAAGLSVRLGTLSDKDRTYLNGVLIGETGDMNSSLPQAYDKIRIYPISPSLIRKGKENILIVEVKKFFHPEVGIEQDRTEIGDTELIRKDYYGTEYSKIALLMIYLTVGGYFLFLFLRRRTDTENLYFGLFTIFLVLYQFLRNQLKYELGIPFLYMKKTEYIILTALIPIFANFIRSYFKFPRGRFVNLLDGIYAVFVLLYVFSNDVIFYDKLNNSVVQYGWAAYVVLIFNYLVRKIRNKDRDAILILFGVSIVVLSALLDTLSTRNILVLPRTVGYTFFFFIISIATILANKFVRLNEQVEELNEHLENKVEERTKELNESLENLNRLKTQQDGDYFLTSLLIQPLFTNKSSSSYLSVDFFSKQKKSIRFKQKNYEIGGDISISGNISIGGDMYTVFVNGDAMGKSIQGAGGALVMGTVFQSILSRTNRNGGYSRSPESWLRESFLELQSIFESFDGSMYISTVIGLLNEKTGGLFYINAEHPWPVLYRDGKADFMDSELTLRKIGIPGNEESFNVKFFQLKKGDVLILGSDGKDDILIGNDERGRIVNEDESRFLRTVEAADGVLEKIYDETVQFGELTDDFTLVRLEYLAEPQAKNSSLREVLDKARALYKNKSYEFVKTYLQGFSSVFSEEEEFLLMLGKSYLKLKDYPSASRTFERAAGLKPKRLELQYYASYSYKLNKDFRKAEHFGKNAFDLDSRLLPNLINLADIYKSLNLNEEAKRFVRKAEEIDPNHPGLLRLKDVF</sequence>
<dbReference type="Gene3D" id="3.60.40.10">
    <property type="entry name" value="PPM-type phosphatase domain"/>
    <property type="match status" value="1"/>
</dbReference>
<feature type="transmembrane region" description="Helical" evidence="4">
    <location>
        <begin position="257"/>
        <end position="274"/>
    </location>
</feature>
<feature type="transmembrane region" description="Helical" evidence="4">
    <location>
        <begin position="232"/>
        <end position="250"/>
    </location>
</feature>
<evidence type="ECO:0000259" key="5">
    <source>
        <dbReference type="SMART" id="SM00331"/>
    </source>
</evidence>
<comment type="caution">
    <text evidence="6">The sequence shown here is derived from an EMBL/GenBank/DDBJ whole genome shotgun (WGS) entry which is preliminary data.</text>
</comment>
<dbReference type="SUPFAM" id="SSF48452">
    <property type="entry name" value="TPR-like"/>
    <property type="match status" value="1"/>
</dbReference>
<name>A0ABV5BTS6_9LEPT</name>
<dbReference type="SMART" id="SM00331">
    <property type="entry name" value="PP2C_SIG"/>
    <property type="match status" value="1"/>
</dbReference>
<dbReference type="EMBL" id="JBHILJ010000008">
    <property type="protein sequence ID" value="MFB5737769.1"/>
    <property type="molecule type" value="Genomic_DNA"/>
</dbReference>
<dbReference type="Gene3D" id="2.60.120.260">
    <property type="entry name" value="Galactose-binding domain-like"/>
    <property type="match status" value="1"/>
</dbReference>
<dbReference type="Pfam" id="PF13181">
    <property type="entry name" value="TPR_8"/>
    <property type="match status" value="2"/>
</dbReference>
<evidence type="ECO:0000256" key="4">
    <source>
        <dbReference type="SAM" id="Phobius"/>
    </source>
</evidence>
<evidence type="ECO:0000313" key="7">
    <source>
        <dbReference type="Proteomes" id="UP001580391"/>
    </source>
</evidence>
<feature type="repeat" description="TPR" evidence="2">
    <location>
        <begin position="769"/>
        <end position="802"/>
    </location>
</feature>
<dbReference type="InterPro" id="IPR001932">
    <property type="entry name" value="PPM-type_phosphatase-like_dom"/>
</dbReference>